<dbReference type="PANTHER" id="PTHR34772">
    <property type="entry name" value="RNA-BINDING PROTEIN HFQ"/>
    <property type="match status" value="1"/>
</dbReference>
<evidence type="ECO:0000259" key="4">
    <source>
        <dbReference type="PROSITE" id="PS52002"/>
    </source>
</evidence>
<evidence type="ECO:0000256" key="1">
    <source>
        <dbReference type="ARBA" id="ARBA00022884"/>
    </source>
</evidence>
<dbReference type="GO" id="GO:0043487">
    <property type="term" value="P:regulation of RNA stability"/>
    <property type="evidence" value="ECO:0007669"/>
    <property type="project" value="TreeGrafter"/>
</dbReference>
<dbReference type="Gene3D" id="2.30.30.100">
    <property type="match status" value="1"/>
</dbReference>
<feature type="domain" description="Sm" evidence="4">
    <location>
        <begin position="9"/>
        <end position="69"/>
    </location>
</feature>
<dbReference type="GO" id="GO:0005829">
    <property type="term" value="C:cytosol"/>
    <property type="evidence" value="ECO:0007669"/>
    <property type="project" value="TreeGrafter"/>
</dbReference>
<keyword evidence="2 3" id="KW-0346">Stress response</keyword>
<comment type="function">
    <text evidence="3">RNA chaperone that binds small regulatory RNA (sRNAs) and mRNAs to facilitate mRNA translational regulation in response to envelope stress, environmental stress and changes in metabolite concentrations. Also binds with high specificity to tRNAs.</text>
</comment>
<organism evidence="5 6">
    <name type="scientific">Iocasia fonsfrigidae</name>
    <dbReference type="NCBI Taxonomy" id="2682810"/>
    <lineage>
        <taxon>Bacteria</taxon>
        <taxon>Bacillati</taxon>
        <taxon>Bacillota</taxon>
        <taxon>Clostridia</taxon>
        <taxon>Halanaerobiales</taxon>
        <taxon>Halanaerobiaceae</taxon>
        <taxon>Iocasia</taxon>
    </lineage>
</organism>
<dbReference type="PROSITE" id="PS52002">
    <property type="entry name" value="SM"/>
    <property type="match status" value="1"/>
</dbReference>
<dbReference type="HAMAP" id="MF_00436">
    <property type="entry name" value="Hfq"/>
    <property type="match status" value="1"/>
</dbReference>
<sequence length="76" mass="8785">MKQQLNLQDNILNAVRKKKIGVTIFLMNGYQLNGMVAGFDNFTIILKNDKKTQMVYKHAISTIIPQEEIEDIFKVE</sequence>
<dbReference type="AlphaFoldDB" id="A0A8A7KF34"/>
<proteinExistence type="inferred from homology"/>
<keyword evidence="6" id="KW-1185">Reference proteome</keyword>
<dbReference type="SUPFAM" id="SSF50182">
    <property type="entry name" value="Sm-like ribonucleoproteins"/>
    <property type="match status" value="1"/>
</dbReference>
<evidence type="ECO:0000256" key="3">
    <source>
        <dbReference type="HAMAP-Rule" id="MF_00436"/>
    </source>
</evidence>
<dbReference type="Proteomes" id="UP000665020">
    <property type="component" value="Chromosome"/>
</dbReference>
<evidence type="ECO:0000256" key="2">
    <source>
        <dbReference type="ARBA" id="ARBA00023016"/>
    </source>
</evidence>
<accession>A0A8A7KF34</accession>
<dbReference type="InterPro" id="IPR047575">
    <property type="entry name" value="Sm"/>
</dbReference>
<dbReference type="NCBIfam" id="NF001602">
    <property type="entry name" value="PRK00395.1"/>
    <property type="match status" value="1"/>
</dbReference>
<comment type="subunit">
    <text evidence="3">Homohexamer.</text>
</comment>
<evidence type="ECO:0000313" key="6">
    <source>
        <dbReference type="Proteomes" id="UP000665020"/>
    </source>
</evidence>
<evidence type="ECO:0000313" key="5">
    <source>
        <dbReference type="EMBL" id="QTL98298.1"/>
    </source>
</evidence>
<dbReference type="InterPro" id="IPR010920">
    <property type="entry name" value="LSM_dom_sf"/>
</dbReference>
<dbReference type="CDD" id="cd01716">
    <property type="entry name" value="Hfq"/>
    <property type="match status" value="1"/>
</dbReference>
<keyword evidence="1 3" id="KW-0694">RNA-binding</keyword>
<dbReference type="KEGG" id="ifn:GM661_10065"/>
<dbReference type="PANTHER" id="PTHR34772:SF1">
    <property type="entry name" value="RNA-BINDING PROTEIN HFQ"/>
    <property type="match status" value="1"/>
</dbReference>
<dbReference type="RefSeq" id="WP_125990498.1">
    <property type="nucleotide sequence ID" value="NZ_CP046640.1"/>
</dbReference>
<dbReference type="GO" id="GO:0003723">
    <property type="term" value="F:RNA binding"/>
    <property type="evidence" value="ECO:0007669"/>
    <property type="project" value="UniProtKB-UniRule"/>
</dbReference>
<dbReference type="Pfam" id="PF17209">
    <property type="entry name" value="Hfq"/>
    <property type="match status" value="1"/>
</dbReference>
<name>A0A8A7KF34_9FIRM</name>
<dbReference type="InterPro" id="IPR005001">
    <property type="entry name" value="Hfq"/>
</dbReference>
<comment type="similarity">
    <text evidence="3">Belongs to the Hfq family.</text>
</comment>
<dbReference type="GO" id="GO:0045974">
    <property type="term" value="P:regulation of translation, ncRNA-mediated"/>
    <property type="evidence" value="ECO:0007669"/>
    <property type="project" value="TreeGrafter"/>
</dbReference>
<reference evidence="5" key="1">
    <citation type="submission" date="2019-12" db="EMBL/GenBank/DDBJ databases">
        <authorList>
            <person name="zhang j."/>
            <person name="sun C.M."/>
        </authorList>
    </citation>
    <scope>NUCLEOTIDE SEQUENCE</scope>
    <source>
        <strain evidence="5">NS-1</strain>
    </source>
</reference>
<protein>
    <recommendedName>
        <fullName evidence="3">RNA-binding protein Hfq</fullName>
    </recommendedName>
</protein>
<dbReference type="EMBL" id="CP046640">
    <property type="protein sequence ID" value="QTL98298.1"/>
    <property type="molecule type" value="Genomic_DNA"/>
</dbReference>
<dbReference type="GO" id="GO:0006355">
    <property type="term" value="P:regulation of DNA-templated transcription"/>
    <property type="evidence" value="ECO:0007669"/>
    <property type="project" value="InterPro"/>
</dbReference>
<dbReference type="NCBIfam" id="TIGR02383">
    <property type="entry name" value="Hfq"/>
    <property type="match status" value="1"/>
</dbReference>
<gene>
    <name evidence="3 5" type="primary">hfq</name>
    <name evidence="5" type="ORF">GM661_10065</name>
</gene>